<organism evidence="1 2">
    <name type="scientific">Mycolicibacterium hassiacum (strain DSM 44199 / CIP 105218 / JCM 12690 / 3849)</name>
    <name type="common">Mycobacterium hassiacum</name>
    <dbReference type="NCBI Taxonomy" id="1122247"/>
    <lineage>
        <taxon>Bacteria</taxon>
        <taxon>Bacillati</taxon>
        <taxon>Actinomycetota</taxon>
        <taxon>Actinomycetes</taxon>
        <taxon>Mycobacteriales</taxon>
        <taxon>Mycobacteriaceae</taxon>
        <taxon>Mycolicibacterium</taxon>
    </lineage>
</organism>
<protein>
    <submittedName>
        <fullName evidence="1">Putative membrane protein</fullName>
    </submittedName>
</protein>
<accession>K5BKE2</accession>
<keyword evidence="2" id="KW-1185">Reference proteome</keyword>
<dbReference type="PATRIC" id="fig|1122247.3.peg.1239"/>
<evidence type="ECO:0000313" key="1">
    <source>
        <dbReference type="EMBL" id="EKF24709.1"/>
    </source>
</evidence>
<proteinExistence type="predicted"/>
<evidence type="ECO:0000313" key="2">
    <source>
        <dbReference type="Proteomes" id="UP000006265"/>
    </source>
</evidence>
<dbReference type="AlphaFoldDB" id="K5BKE2"/>
<dbReference type="EMBL" id="AMRA01000033">
    <property type="protein sequence ID" value="EKF24709.1"/>
    <property type="molecule type" value="Genomic_DNA"/>
</dbReference>
<reference evidence="1 2" key="1">
    <citation type="journal article" date="2012" name="J. Bacteriol.">
        <title>Genome sequence of Mycobacterium hassiacum DSM 44199, a rare source of heat-stable mycobacterial proteins.</title>
        <authorList>
            <person name="Tiago I."/>
            <person name="Maranha A."/>
            <person name="Mendes V."/>
            <person name="Alarico S."/>
            <person name="Moynihan P.J."/>
            <person name="Clarke A.J."/>
            <person name="Macedo-Ribeiro S."/>
            <person name="Pereira P.J."/>
            <person name="Empadinhas N."/>
        </authorList>
    </citation>
    <scope>NUCLEOTIDE SEQUENCE [LARGE SCALE GENOMIC DNA]</scope>
    <source>
        <strain evidence="2">DSM 44199 / CIP 105218 / JCM 12690 / 3849</strain>
    </source>
</reference>
<dbReference type="Proteomes" id="UP000006265">
    <property type="component" value="Unassembled WGS sequence"/>
</dbReference>
<name>K5BKE2_MYCHD</name>
<comment type="caution">
    <text evidence="1">The sequence shown here is derived from an EMBL/GenBank/DDBJ whole genome shotgun (WGS) entry which is preliminary data.</text>
</comment>
<sequence>MELSSSTVTVVSVAVGGSLTGVTVIETVAVVVCWPSVTV</sequence>
<gene>
    <name evidence="1" type="ORF">C731_1289</name>
</gene>